<feature type="domain" description="Disease resistance R13L4/SHOC-2-like LRR" evidence="5">
    <location>
        <begin position="25"/>
        <end position="98"/>
    </location>
</feature>
<evidence type="ECO:0000256" key="3">
    <source>
        <dbReference type="SAM" id="MobiDB-lite"/>
    </source>
</evidence>
<dbReference type="PANTHER" id="PTHR45752">
    <property type="entry name" value="LEUCINE-RICH REPEAT-CONTAINING"/>
    <property type="match status" value="1"/>
</dbReference>
<dbReference type="InterPro" id="IPR003591">
    <property type="entry name" value="Leu-rich_rpt_typical-subtyp"/>
</dbReference>
<dbReference type="PROSITE" id="PS51450">
    <property type="entry name" value="LRR"/>
    <property type="match status" value="6"/>
</dbReference>
<dbReference type="OrthoDB" id="1159294at2"/>
<dbReference type="InterPro" id="IPR032675">
    <property type="entry name" value="LRR_dom_sf"/>
</dbReference>
<keyword evidence="1" id="KW-0433">Leucine-rich repeat</keyword>
<evidence type="ECO:0000256" key="2">
    <source>
        <dbReference type="ARBA" id="ARBA00022737"/>
    </source>
</evidence>
<feature type="region of interest" description="Disordered" evidence="3">
    <location>
        <begin position="496"/>
        <end position="520"/>
    </location>
</feature>
<dbReference type="PANTHER" id="PTHR45752:SF187">
    <property type="entry name" value="LEUCINE-RICH REPEAT AND IQ DOMAIN-CONTAINING PROTEIN 4"/>
    <property type="match status" value="1"/>
</dbReference>
<feature type="transmembrane region" description="Helical" evidence="4">
    <location>
        <begin position="290"/>
        <end position="314"/>
    </location>
</feature>
<evidence type="ECO:0000256" key="1">
    <source>
        <dbReference type="ARBA" id="ARBA00022614"/>
    </source>
</evidence>
<dbReference type="SUPFAM" id="SSF52058">
    <property type="entry name" value="L domain-like"/>
    <property type="match status" value="1"/>
</dbReference>
<sequence>MTQTDIFEKSKLIEFIRYAAQKKTRYLYLNNYLITELPVEIVELTELEFLYLSNNQLSTLPVEIGGLKKLYHLDVSFNQLNYLPTELCNLEQLHYLYATNNRLSTLPPNLNSQLKELDLSYNNLNSLPESIGHLTQLQELYLQSNKLTSLPTTFGHLSNLKDLNLSNNELTFFPQEATSTASLEKINLSHNQLTSLPDKLAFSQIQNINLSFNQLATVPDSIKSLIKLKYLDLRHNQLQKLPCSINDFPLLDHIRLDNNPLLSGEDKENYNTIVMLKSPQRNLGQLRSTIPVIIAISCVYALYFILKSAFLYFFDYVPPFLNGMSILILLVLFGALWVIVEKARNSQSFLFSDVPFFDISSDSQTFRPQIEEDIIPNISISTEYKNGSDICIIKLSGSVTSQNSRPFISFIRDTYRGTDGKVIIDLSDLQSNDYCTSAMIGSWRYFSYREIDVRMLNIQENLRIYAERPNAYEGFCFYSSVESAIKSFSESPKPKVEKQEYVHENKGPATPDEKRHSGGTKTSLFSGMRFPKTSIWDKLKGIIHLVVRILIAAPIIWMISFVSTEKYESFSQFFSIYIVAVGFGVPIVILIAGVLIFLRRRMKI</sequence>
<dbReference type="PRINTS" id="PR00019">
    <property type="entry name" value="LEURICHRPT"/>
</dbReference>
<dbReference type="SMART" id="SM00369">
    <property type="entry name" value="LRR_TYP"/>
    <property type="match status" value="8"/>
</dbReference>
<dbReference type="Gene3D" id="3.80.10.10">
    <property type="entry name" value="Ribonuclease Inhibitor"/>
    <property type="match status" value="2"/>
</dbReference>
<feature type="transmembrane region" description="Helical" evidence="4">
    <location>
        <begin position="542"/>
        <end position="562"/>
    </location>
</feature>
<dbReference type="Gene3D" id="3.30.750.24">
    <property type="entry name" value="STAS domain"/>
    <property type="match status" value="1"/>
</dbReference>
<dbReference type="SMART" id="SM00365">
    <property type="entry name" value="LRR_SD22"/>
    <property type="match status" value="5"/>
</dbReference>
<evidence type="ECO:0000259" key="5">
    <source>
        <dbReference type="Pfam" id="PF23598"/>
    </source>
</evidence>
<keyword evidence="4" id="KW-0812">Transmembrane</keyword>
<evidence type="ECO:0000313" key="6">
    <source>
        <dbReference type="EMBL" id="BBM86885.1"/>
    </source>
</evidence>
<dbReference type="EMBL" id="AP019860">
    <property type="protein sequence ID" value="BBM86885.1"/>
    <property type="molecule type" value="Genomic_DNA"/>
</dbReference>
<name>A0A5S9F5I0_UABAM</name>
<dbReference type="AlphaFoldDB" id="A0A5S9F5I0"/>
<protein>
    <recommendedName>
        <fullName evidence="5">Disease resistance R13L4/SHOC-2-like LRR domain-containing protein</fullName>
    </recommendedName>
</protein>
<dbReference type="InterPro" id="IPR001611">
    <property type="entry name" value="Leu-rich_rpt"/>
</dbReference>
<dbReference type="SUPFAM" id="SSF52091">
    <property type="entry name" value="SpoIIaa-like"/>
    <property type="match status" value="1"/>
</dbReference>
<dbReference type="InterPro" id="IPR050715">
    <property type="entry name" value="LRR-SigEffector_domain"/>
</dbReference>
<dbReference type="Pfam" id="PF13855">
    <property type="entry name" value="LRR_8"/>
    <property type="match status" value="2"/>
</dbReference>
<dbReference type="SMART" id="SM00364">
    <property type="entry name" value="LRR_BAC"/>
    <property type="match status" value="9"/>
</dbReference>
<dbReference type="RefSeq" id="WP_151970921.1">
    <property type="nucleotide sequence ID" value="NZ_AP019860.1"/>
</dbReference>
<dbReference type="Pfam" id="PF23598">
    <property type="entry name" value="LRR_14"/>
    <property type="match status" value="1"/>
</dbReference>
<evidence type="ECO:0000313" key="7">
    <source>
        <dbReference type="Proteomes" id="UP000326354"/>
    </source>
</evidence>
<gene>
    <name evidence="6" type="ORF">UABAM_05287</name>
</gene>
<accession>A0A5S9F5I0</accession>
<evidence type="ECO:0000256" key="4">
    <source>
        <dbReference type="SAM" id="Phobius"/>
    </source>
</evidence>
<feature type="transmembrane region" description="Helical" evidence="4">
    <location>
        <begin position="574"/>
        <end position="598"/>
    </location>
</feature>
<keyword evidence="4" id="KW-0472">Membrane</keyword>
<keyword evidence="2" id="KW-0677">Repeat</keyword>
<dbReference type="KEGG" id="uam:UABAM_05287"/>
<keyword evidence="4" id="KW-1133">Transmembrane helix</keyword>
<feature type="compositionally biased region" description="Basic and acidic residues" evidence="3">
    <location>
        <begin position="496"/>
        <end position="516"/>
    </location>
</feature>
<feature type="transmembrane region" description="Helical" evidence="4">
    <location>
        <begin position="320"/>
        <end position="340"/>
    </location>
</feature>
<dbReference type="Pfam" id="PF00560">
    <property type="entry name" value="LRR_1"/>
    <property type="match status" value="1"/>
</dbReference>
<dbReference type="Proteomes" id="UP000326354">
    <property type="component" value="Chromosome"/>
</dbReference>
<organism evidence="6 7">
    <name type="scientific">Uabimicrobium amorphum</name>
    <dbReference type="NCBI Taxonomy" id="2596890"/>
    <lineage>
        <taxon>Bacteria</taxon>
        <taxon>Pseudomonadati</taxon>
        <taxon>Planctomycetota</taxon>
        <taxon>Candidatus Uabimicrobiia</taxon>
        <taxon>Candidatus Uabimicrobiales</taxon>
        <taxon>Candidatus Uabimicrobiaceae</taxon>
        <taxon>Candidatus Uabimicrobium</taxon>
    </lineage>
</organism>
<dbReference type="InterPro" id="IPR055414">
    <property type="entry name" value="LRR_R13L4/SHOC2-like"/>
</dbReference>
<reference evidence="6 7" key="1">
    <citation type="submission" date="2019-08" db="EMBL/GenBank/DDBJ databases">
        <title>Complete genome sequence of Candidatus Uab amorphum.</title>
        <authorList>
            <person name="Shiratori T."/>
            <person name="Suzuki S."/>
            <person name="Kakizawa Y."/>
            <person name="Ishida K."/>
        </authorList>
    </citation>
    <scope>NUCLEOTIDE SEQUENCE [LARGE SCALE GENOMIC DNA]</scope>
    <source>
        <strain evidence="6 7">SRT547</strain>
    </source>
</reference>
<proteinExistence type="predicted"/>
<dbReference type="InterPro" id="IPR036513">
    <property type="entry name" value="STAS_dom_sf"/>
</dbReference>
<keyword evidence="7" id="KW-1185">Reference proteome</keyword>